<keyword evidence="2" id="KW-0547">Nucleotide-binding</keyword>
<dbReference type="InterPro" id="IPR003812">
    <property type="entry name" value="Fido"/>
</dbReference>
<evidence type="ECO:0000256" key="2">
    <source>
        <dbReference type="PIRSR" id="PIRSR640198-2"/>
    </source>
</evidence>
<evidence type="ECO:0000256" key="1">
    <source>
        <dbReference type="PIRSR" id="PIRSR640198-1"/>
    </source>
</evidence>
<dbReference type="PROSITE" id="PS51459">
    <property type="entry name" value="FIDO"/>
    <property type="match status" value="1"/>
</dbReference>
<dbReference type="InterPro" id="IPR036597">
    <property type="entry name" value="Fido-like_dom_sf"/>
</dbReference>
<proteinExistence type="predicted"/>
<keyword evidence="2" id="KW-0067">ATP-binding</keyword>
<evidence type="ECO:0000313" key="5">
    <source>
        <dbReference type="Proteomes" id="UP000267536"/>
    </source>
</evidence>
<feature type="binding site" evidence="2">
    <location>
        <begin position="236"/>
        <end position="243"/>
    </location>
    <ligand>
        <name>ATP</name>
        <dbReference type="ChEBI" id="CHEBI:30616"/>
    </ligand>
</feature>
<organism evidence="4 5">
    <name type="scientific">Gordonia oryzae</name>
    <dbReference type="NCBI Taxonomy" id="2487349"/>
    <lineage>
        <taxon>Bacteria</taxon>
        <taxon>Bacillati</taxon>
        <taxon>Actinomycetota</taxon>
        <taxon>Actinomycetes</taxon>
        <taxon>Mycobacteriales</taxon>
        <taxon>Gordoniaceae</taxon>
        <taxon>Gordonia</taxon>
    </lineage>
</organism>
<dbReference type="OrthoDB" id="9813719at2"/>
<protein>
    <submittedName>
        <fullName evidence="4">Fic family protein</fullName>
    </submittedName>
</protein>
<dbReference type="InterPro" id="IPR040198">
    <property type="entry name" value="Fido_containing"/>
</dbReference>
<accession>A0A3N4G8M3</accession>
<gene>
    <name evidence="4" type="ORF">EF294_14775</name>
</gene>
<dbReference type="PANTHER" id="PTHR13504:SF38">
    <property type="entry name" value="FIDO DOMAIN-CONTAINING PROTEIN"/>
    <property type="match status" value="1"/>
</dbReference>
<dbReference type="PANTHER" id="PTHR13504">
    <property type="entry name" value="FIDO DOMAIN-CONTAINING PROTEIN DDB_G0283145"/>
    <property type="match status" value="1"/>
</dbReference>
<dbReference type="Proteomes" id="UP000267536">
    <property type="component" value="Unassembled WGS sequence"/>
</dbReference>
<evidence type="ECO:0000259" key="3">
    <source>
        <dbReference type="PROSITE" id="PS51459"/>
    </source>
</evidence>
<reference evidence="4 5" key="1">
    <citation type="submission" date="2018-11" db="EMBL/GenBank/DDBJ databases">
        <title>Draft genome sequence of Gordonia sp. RS15-1S isolated from rice stems.</title>
        <authorList>
            <person name="Muangham S."/>
        </authorList>
    </citation>
    <scope>NUCLEOTIDE SEQUENCE [LARGE SCALE GENOMIC DNA]</scope>
    <source>
        <strain evidence="4 5">RS15-1S</strain>
    </source>
</reference>
<name>A0A3N4G8M3_9ACTN</name>
<dbReference type="GO" id="GO:0005524">
    <property type="term" value="F:ATP binding"/>
    <property type="evidence" value="ECO:0007669"/>
    <property type="project" value="UniProtKB-KW"/>
</dbReference>
<dbReference type="EMBL" id="RKMH01000010">
    <property type="protein sequence ID" value="RPA59072.1"/>
    <property type="molecule type" value="Genomic_DNA"/>
</dbReference>
<dbReference type="SUPFAM" id="SSF140931">
    <property type="entry name" value="Fic-like"/>
    <property type="match status" value="1"/>
</dbReference>
<keyword evidence="5" id="KW-1185">Reference proteome</keyword>
<dbReference type="Gene3D" id="1.10.3290.10">
    <property type="entry name" value="Fido-like domain"/>
    <property type="match status" value="1"/>
</dbReference>
<feature type="active site" evidence="1">
    <location>
        <position position="232"/>
    </location>
</feature>
<comment type="caution">
    <text evidence="4">The sequence shown here is derived from an EMBL/GenBank/DDBJ whole genome shotgun (WGS) entry which is preliminary data.</text>
</comment>
<feature type="domain" description="Fido" evidence="3">
    <location>
        <begin position="148"/>
        <end position="295"/>
    </location>
</feature>
<evidence type="ECO:0000313" key="4">
    <source>
        <dbReference type="EMBL" id="RPA59072.1"/>
    </source>
</evidence>
<sequence length="405" mass="43081">MPSDPPDASTAAGDWPAVAAEVVEWTPTLSPDLLTRAQRARYRGPYEAAVVPFITGATPVLHPSTSALVADASQVITRFDAELGHEVAPFAAILLRSESASSSRIENLSSGAKQIALAQLGSTAKRNATVIVGNVAAMTAAIDLAETLGARSVLAIHRALIEHQNPEIAGRWRSDQVWVGGSSVGPHDAEFVAPVAARVPELIDDLVAFMSRLDMSPLVTAAIAHAQFETIHPFPDGNGRTGRALVQSMLRGHGLTRNVTVPVSAGLLSDTEHYFGTLDAYRSGDVTPIVEIMATAAISATHQATQLVSELRNVRARWDDVVRARRGSAARRLLDVVLRQPVVDTRTVATALDISPTNAGRAITPLVDAGVLQEFTGFNRNRMWQANDVLGALDDFAARAARRGP</sequence>
<dbReference type="Pfam" id="PF02661">
    <property type="entry name" value="Fic"/>
    <property type="match status" value="1"/>
</dbReference>
<dbReference type="AlphaFoldDB" id="A0A3N4G8M3"/>
<dbReference type="RefSeq" id="WP_123931348.1">
    <property type="nucleotide sequence ID" value="NZ_JBPSDP010000010.1"/>
</dbReference>